<dbReference type="Gene3D" id="3.20.20.120">
    <property type="entry name" value="Enolase-like C-terminal domain"/>
    <property type="match status" value="1"/>
</dbReference>
<evidence type="ECO:0000256" key="5">
    <source>
        <dbReference type="PIRSR" id="PIRSR634603-1"/>
    </source>
</evidence>
<dbReference type="GO" id="GO:0009063">
    <property type="term" value="P:amino acid catabolic process"/>
    <property type="evidence" value="ECO:0007669"/>
    <property type="project" value="InterPro"/>
</dbReference>
<keyword evidence="3 6" id="KW-0460">Magnesium</keyword>
<dbReference type="Pfam" id="PF13378">
    <property type="entry name" value="MR_MLE_C"/>
    <property type="match status" value="1"/>
</dbReference>
<dbReference type="SFLD" id="SFLDS00001">
    <property type="entry name" value="Enolase"/>
    <property type="match status" value="1"/>
</dbReference>
<dbReference type="InterPro" id="IPR029065">
    <property type="entry name" value="Enolase_C-like"/>
</dbReference>
<evidence type="ECO:0000256" key="6">
    <source>
        <dbReference type="PIRSR" id="PIRSR634603-3"/>
    </source>
</evidence>
<dbReference type="Pfam" id="PF02746">
    <property type="entry name" value="MR_MLE_N"/>
    <property type="match status" value="1"/>
</dbReference>
<dbReference type="RefSeq" id="WP_317040273.1">
    <property type="nucleotide sequence ID" value="NZ_FMVF01000003.1"/>
</dbReference>
<evidence type="ECO:0000256" key="2">
    <source>
        <dbReference type="ARBA" id="ARBA00022723"/>
    </source>
</evidence>
<dbReference type="STRING" id="490189.SAMN02927903_00564"/>
<dbReference type="Gene3D" id="3.30.390.10">
    <property type="entry name" value="Enolase-like, N-terminal domain"/>
    <property type="match status" value="1"/>
</dbReference>
<dbReference type="SFLD" id="SFLDG00180">
    <property type="entry name" value="muconate_cycloisomerase"/>
    <property type="match status" value="1"/>
</dbReference>
<evidence type="ECO:0000256" key="3">
    <source>
        <dbReference type="ARBA" id="ARBA00022842"/>
    </source>
</evidence>
<evidence type="ECO:0000256" key="4">
    <source>
        <dbReference type="ARBA" id="ARBA00023235"/>
    </source>
</evidence>
<evidence type="ECO:0000259" key="8">
    <source>
        <dbReference type="SMART" id="SM00922"/>
    </source>
</evidence>
<protein>
    <recommendedName>
        <fullName evidence="7">Dipeptide epimerase</fullName>
        <ecNumber evidence="7">5.1.1.-</ecNumber>
    </recommendedName>
</protein>
<dbReference type="InterPro" id="IPR034603">
    <property type="entry name" value="Dipeptide_epimerase"/>
</dbReference>
<feature type="domain" description="Mandelate racemase/muconate lactonizing enzyme C-terminal" evidence="8">
    <location>
        <begin position="147"/>
        <end position="236"/>
    </location>
</feature>
<dbReference type="PANTHER" id="PTHR48080">
    <property type="entry name" value="D-GALACTONATE DEHYDRATASE-RELATED"/>
    <property type="match status" value="1"/>
</dbReference>
<dbReference type="AlphaFoldDB" id="A0A1G5CK37"/>
<sequence length="349" mass="38860">MALTLSFRFFELPLAHPFTISRYTVVVQKTVVACISDGEFSGYGEATVNPYYHSTVERLTASFAKVMPMINGLSDPSLQVEPAKQCHPTEFWAQIAPHLQEDYFALCAIDMAYWDFYARKQGQTVRSLFTTQTQTPLTSYTIAIDSPDVMRQKILEKPWPIYKIKLGTRDDLKIVETLRKTTDAVFRVDANAAWTADQAIVYSKILKDFDVEFIEQPLKADDAEGMKRVKAESSLPVIADESCQREADVEICAGQFHGINIKLMKCGGITPALRMIENAKTQGLLLMAGCMTESTVGISGLAQIAPLLDFIDADGALLLREDIARGVWFEDGKIHYPDQSGTGVELFGF</sequence>
<keyword evidence="4 7" id="KW-0413">Isomerase</keyword>
<feature type="active site" description="Proton acceptor; specific for (R)-substrate epimerization" evidence="5">
    <location>
        <position position="165"/>
    </location>
</feature>
<reference evidence="9 10" key="1">
    <citation type="submission" date="2016-10" db="EMBL/GenBank/DDBJ databases">
        <authorList>
            <person name="de Groot N.N."/>
        </authorList>
    </citation>
    <scope>NUCLEOTIDE SEQUENCE [LARGE SCALE GENOMIC DNA]</scope>
    <source>
        <strain evidence="9 10">CGMCC 1.7031</strain>
    </source>
</reference>
<proteinExistence type="inferred from homology"/>
<dbReference type="SMART" id="SM00922">
    <property type="entry name" value="MR_MLE"/>
    <property type="match status" value="1"/>
</dbReference>
<evidence type="ECO:0000313" key="10">
    <source>
        <dbReference type="Proteomes" id="UP000199354"/>
    </source>
</evidence>
<feature type="binding site" evidence="6">
    <location>
        <position position="189"/>
    </location>
    <ligand>
        <name>Mg(2+)</name>
        <dbReference type="ChEBI" id="CHEBI:18420"/>
    </ligand>
</feature>
<feature type="active site" description="Proton acceptor; specific for (S)-substrate epimerization" evidence="5">
    <location>
        <position position="262"/>
    </location>
</feature>
<dbReference type="SUPFAM" id="SSF54826">
    <property type="entry name" value="Enolase N-terminal domain-like"/>
    <property type="match status" value="1"/>
</dbReference>
<dbReference type="InterPro" id="IPR034593">
    <property type="entry name" value="DgoD-like"/>
</dbReference>
<evidence type="ECO:0000256" key="7">
    <source>
        <dbReference type="RuleBase" id="RU366006"/>
    </source>
</evidence>
<evidence type="ECO:0000313" key="9">
    <source>
        <dbReference type="EMBL" id="SCY02746.1"/>
    </source>
</evidence>
<dbReference type="CDD" id="cd03319">
    <property type="entry name" value="L-Ala-DL-Glu_epimerase"/>
    <property type="match status" value="1"/>
</dbReference>
<dbReference type="SUPFAM" id="SSF51604">
    <property type="entry name" value="Enolase C-terminal domain-like"/>
    <property type="match status" value="1"/>
</dbReference>
<dbReference type="EC" id="5.1.1.-" evidence="7"/>
<dbReference type="PANTHER" id="PTHR48080:SF3">
    <property type="entry name" value="ENOLASE SUPERFAMILY MEMBER DDB_G0284701"/>
    <property type="match status" value="1"/>
</dbReference>
<dbReference type="InterPro" id="IPR029017">
    <property type="entry name" value="Enolase-like_N"/>
</dbReference>
<keyword evidence="2 6" id="KW-0479">Metal-binding</keyword>
<feature type="binding site" evidence="6">
    <location>
        <position position="240"/>
    </location>
    <ligand>
        <name>Mg(2+)</name>
        <dbReference type="ChEBI" id="CHEBI:18420"/>
    </ligand>
</feature>
<dbReference type="EMBL" id="FMVF01000003">
    <property type="protein sequence ID" value="SCY02746.1"/>
    <property type="molecule type" value="Genomic_DNA"/>
</dbReference>
<organism evidence="9 10">
    <name type="scientific">Flavobacterium caeni</name>
    <dbReference type="NCBI Taxonomy" id="490189"/>
    <lineage>
        <taxon>Bacteria</taxon>
        <taxon>Pseudomonadati</taxon>
        <taxon>Bacteroidota</taxon>
        <taxon>Flavobacteriia</taxon>
        <taxon>Flavobacteriales</taxon>
        <taxon>Flavobacteriaceae</taxon>
        <taxon>Flavobacterium</taxon>
    </lineage>
</organism>
<gene>
    <name evidence="9" type="ORF">SAMN02927903_00564</name>
</gene>
<dbReference type="InterPro" id="IPR036849">
    <property type="entry name" value="Enolase-like_C_sf"/>
</dbReference>
<dbReference type="GO" id="GO:0000287">
    <property type="term" value="F:magnesium ion binding"/>
    <property type="evidence" value="ECO:0007669"/>
    <property type="project" value="UniProtKB-ARBA"/>
</dbReference>
<comment type="similarity">
    <text evidence="1 7">Belongs to the mandelate racemase/muconate lactonizing enzyme family.</text>
</comment>
<dbReference type="InterPro" id="IPR013342">
    <property type="entry name" value="Mandelate_racemase_C"/>
</dbReference>
<evidence type="ECO:0000256" key="1">
    <source>
        <dbReference type="ARBA" id="ARBA00008031"/>
    </source>
</evidence>
<comment type="cofactor">
    <cofactor evidence="6 7">
        <name>Mg(2+)</name>
        <dbReference type="ChEBI" id="CHEBI:18420"/>
    </cofactor>
    <text evidence="6 7">Binds 1 Mg(2+) ion per subunit.</text>
</comment>
<dbReference type="InterPro" id="IPR013341">
    <property type="entry name" value="Mandelate_racemase_N_dom"/>
</dbReference>
<dbReference type="Proteomes" id="UP000199354">
    <property type="component" value="Unassembled WGS sequence"/>
</dbReference>
<keyword evidence="10" id="KW-1185">Reference proteome</keyword>
<dbReference type="InterPro" id="IPR018110">
    <property type="entry name" value="Mandel_Rmase/mucon_lact_enz_CS"/>
</dbReference>
<dbReference type="GO" id="GO:0016855">
    <property type="term" value="F:racemase and epimerase activity, acting on amino acids and derivatives"/>
    <property type="evidence" value="ECO:0007669"/>
    <property type="project" value="UniProtKB-UniRule"/>
</dbReference>
<accession>A0A1G5CK37</accession>
<dbReference type="PROSITE" id="PS00909">
    <property type="entry name" value="MR_MLE_2"/>
    <property type="match status" value="1"/>
</dbReference>
<feature type="binding site" evidence="6">
    <location>
        <position position="215"/>
    </location>
    <ligand>
        <name>Mg(2+)</name>
        <dbReference type="ChEBI" id="CHEBI:18420"/>
    </ligand>
</feature>
<name>A0A1G5CK37_9FLAO</name>